<keyword evidence="2" id="KW-0560">Oxidoreductase</keyword>
<gene>
    <name evidence="3" type="ORF">GEV33_000208</name>
</gene>
<dbReference type="InterPro" id="IPR036291">
    <property type="entry name" value="NAD(P)-bd_dom_sf"/>
</dbReference>
<comment type="similarity">
    <text evidence="1">Belongs to the short-chain dehydrogenases/reductases (SDR) family.</text>
</comment>
<proteinExistence type="inferred from homology"/>
<dbReference type="EMBL" id="JABDTM020000945">
    <property type="protein sequence ID" value="KAH0822583.1"/>
    <property type="molecule type" value="Genomic_DNA"/>
</dbReference>
<evidence type="ECO:0000256" key="1">
    <source>
        <dbReference type="ARBA" id="ARBA00006484"/>
    </source>
</evidence>
<evidence type="ECO:0000313" key="3">
    <source>
        <dbReference type="EMBL" id="KAH0822583.1"/>
    </source>
</evidence>
<sequence length="223" mass="24413">MTAPNIQLFTKSTQKPFGTDNLVLDDLQKVKVVGLARRVERVEEVAKKGKLCAFKADVSVEEDILDAFKWTEKSLGTVHVLINAGVLQDTNFIVGETKKTNRQLLPHMNVYAASKHAVTALTETLTTKLNTIVSKIKVTVSEDEVGLSTDPLIRGFRSVSPGVVATEIDETSNIYLDEKTLEERKSRAALAASDCADAVIYALSTSPNCQVHDLIIKPIGEKF</sequence>
<dbReference type="AlphaFoldDB" id="A0A8J6HYX6"/>
<evidence type="ECO:0000256" key="2">
    <source>
        <dbReference type="ARBA" id="ARBA00023002"/>
    </source>
</evidence>
<accession>A0A8J6HYX6</accession>
<reference evidence="3" key="2">
    <citation type="submission" date="2021-08" db="EMBL/GenBank/DDBJ databases">
        <authorList>
            <person name="Eriksson T."/>
        </authorList>
    </citation>
    <scope>NUCLEOTIDE SEQUENCE</scope>
    <source>
        <strain evidence="3">Stoneville</strain>
        <tissue evidence="3">Whole head</tissue>
    </source>
</reference>
<dbReference type="PANTHER" id="PTHR43115:SF4">
    <property type="entry name" value="DEHYDROGENASE_REDUCTASE SDR FAMILY MEMBER 11"/>
    <property type="match status" value="1"/>
</dbReference>
<dbReference type="PANTHER" id="PTHR43115">
    <property type="entry name" value="DEHYDROGENASE/REDUCTASE SDR FAMILY MEMBER 11"/>
    <property type="match status" value="1"/>
</dbReference>
<organism evidence="3 4">
    <name type="scientific">Tenebrio molitor</name>
    <name type="common">Yellow mealworm beetle</name>
    <dbReference type="NCBI Taxonomy" id="7067"/>
    <lineage>
        <taxon>Eukaryota</taxon>
        <taxon>Metazoa</taxon>
        <taxon>Ecdysozoa</taxon>
        <taxon>Arthropoda</taxon>
        <taxon>Hexapoda</taxon>
        <taxon>Insecta</taxon>
        <taxon>Pterygota</taxon>
        <taxon>Neoptera</taxon>
        <taxon>Endopterygota</taxon>
        <taxon>Coleoptera</taxon>
        <taxon>Polyphaga</taxon>
        <taxon>Cucujiformia</taxon>
        <taxon>Tenebrionidae</taxon>
        <taxon>Tenebrio</taxon>
    </lineage>
</organism>
<reference evidence="3" key="1">
    <citation type="journal article" date="2020" name="J Insects Food Feed">
        <title>The yellow mealworm (Tenebrio molitor) genome: a resource for the emerging insects as food and feed industry.</title>
        <authorList>
            <person name="Eriksson T."/>
            <person name="Andere A."/>
            <person name="Kelstrup H."/>
            <person name="Emery V."/>
            <person name="Picard C."/>
        </authorList>
    </citation>
    <scope>NUCLEOTIDE SEQUENCE</scope>
    <source>
        <strain evidence="3">Stoneville</strain>
        <tissue evidence="3">Whole head</tissue>
    </source>
</reference>
<dbReference type="Gene3D" id="3.40.50.720">
    <property type="entry name" value="NAD(P)-binding Rossmann-like Domain"/>
    <property type="match status" value="2"/>
</dbReference>
<keyword evidence="4" id="KW-1185">Reference proteome</keyword>
<name>A0A8J6HYX6_TENMO</name>
<dbReference type="SUPFAM" id="SSF51735">
    <property type="entry name" value="NAD(P)-binding Rossmann-fold domains"/>
    <property type="match status" value="1"/>
</dbReference>
<dbReference type="GO" id="GO:0016491">
    <property type="term" value="F:oxidoreductase activity"/>
    <property type="evidence" value="ECO:0007669"/>
    <property type="project" value="UniProtKB-KW"/>
</dbReference>
<comment type="caution">
    <text evidence="3">The sequence shown here is derived from an EMBL/GenBank/DDBJ whole genome shotgun (WGS) entry which is preliminary data.</text>
</comment>
<evidence type="ECO:0000313" key="4">
    <source>
        <dbReference type="Proteomes" id="UP000719412"/>
    </source>
</evidence>
<protein>
    <submittedName>
        <fullName evidence="3">Uncharacterized protein</fullName>
    </submittedName>
</protein>
<dbReference type="Proteomes" id="UP000719412">
    <property type="component" value="Unassembled WGS sequence"/>
</dbReference>